<reference evidence="2 3" key="1">
    <citation type="journal article" date="2018" name="Front. Microbiol.">
        <title>Genome-Wide Analysis of Corynespora cassiicola Leaf Fall Disease Putative Effectors.</title>
        <authorList>
            <person name="Lopez D."/>
            <person name="Ribeiro S."/>
            <person name="Label P."/>
            <person name="Fumanal B."/>
            <person name="Venisse J.S."/>
            <person name="Kohler A."/>
            <person name="de Oliveira R.R."/>
            <person name="Labutti K."/>
            <person name="Lipzen A."/>
            <person name="Lail K."/>
            <person name="Bauer D."/>
            <person name="Ohm R.A."/>
            <person name="Barry K.W."/>
            <person name="Spatafora J."/>
            <person name="Grigoriev I.V."/>
            <person name="Martin F.M."/>
            <person name="Pujade-Renaud V."/>
        </authorList>
    </citation>
    <scope>NUCLEOTIDE SEQUENCE [LARGE SCALE GENOMIC DNA]</scope>
    <source>
        <strain evidence="2 3">Philippines</strain>
    </source>
</reference>
<dbReference type="Proteomes" id="UP000240883">
    <property type="component" value="Unassembled WGS sequence"/>
</dbReference>
<gene>
    <name evidence="2" type="ORF">BS50DRAFT_291421</name>
</gene>
<dbReference type="OrthoDB" id="9992527at2759"/>
<feature type="compositionally biased region" description="Polar residues" evidence="1">
    <location>
        <begin position="158"/>
        <end position="168"/>
    </location>
</feature>
<accession>A0A2T2NW16</accession>
<evidence type="ECO:0008006" key="4">
    <source>
        <dbReference type="Google" id="ProtNLM"/>
    </source>
</evidence>
<dbReference type="STRING" id="1448308.A0A2T2NW16"/>
<feature type="compositionally biased region" description="Basic residues" evidence="1">
    <location>
        <begin position="691"/>
        <end position="716"/>
    </location>
</feature>
<organism evidence="2 3">
    <name type="scientific">Corynespora cassiicola Philippines</name>
    <dbReference type="NCBI Taxonomy" id="1448308"/>
    <lineage>
        <taxon>Eukaryota</taxon>
        <taxon>Fungi</taxon>
        <taxon>Dikarya</taxon>
        <taxon>Ascomycota</taxon>
        <taxon>Pezizomycotina</taxon>
        <taxon>Dothideomycetes</taxon>
        <taxon>Pleosporomycetidae</taxon>
        <taxon>Pleosporales</taxon>
        <taxon>Corynesporascaceae</taxon>
        <taxon>Corynespora</taxon>
    </lineage>
</organism>
<protein>
    <recommendedName>
        <fullName evidence="4">C2H2-type domain-containing protein</fullName>
    </recommendedName>
</protein>
<feature type="region of interest" description="Disordered" evidence="1">
    <location>
        <begin position="419"/>
        <end position="475"/>
    </location>
</feature>
<keyword evidence="3" id="KW-1185">Reference proteome</keyword>
<dbReference type="EMBL" id="KZ678132">
    <property type="protein sequence ID" value="PSN69590.1"/>
    <property type="molecule type" value="Genomic_DNA"/>
</dbReference>
<feature type="region of interest" description="Disordered" evidence="1">
    <location>
        <begin position="683"/>
        <end position="725"/>
    </location>
</feature>
<feature type="compositionally biased region" description="Basic and acidic residues" evidence="1">
    <location>
        <begin position="450"/>
        <end position="463"/>
    </location>
</feature>
<sequence>MDTFIGESLRGDILRFPFNQMSPGRPFNTDAVDSRIVERGSDGLLLQESVPAGSTNLAIATTSNVRELNSFEPLGSYESHGFLELAPDITCYVERRYEPLVRALHYSFGNKVPTDNDILYLGKLTSVPEGALWRQFTAYKNARRLTLPPEHQHGYRLDNSNGSQNPPQIVSARAPPILTTGVAAFSTPALSLERVEQRLSSFGQFMHGFSNAGAAEIPVPMDNFALSRWQEAPGLIQENMTPNNEFRPRGNLNAAALYDLAMKAISIRSKAKCTPIRRHEGRPGVYHCTVGCKRSFKSPADWRRHEETKYPQNFWFCNFCGDPEHPTVSHLFTRKDKFMDHLRKHNGPADRKLLTTNKLKHVSGFRCPSRCGFCGTSDFQSWARRHDHIGSHFKKGKTMEQWRVYEDAYLDDEDWFEDGVRTGDNDDDDGGNDDDDDDDHDNNDDNEDEGERKYEPDNGRDRMSQMPHYTSDFDHTTQNVWSSGGYDVYFGAPGSPGSTFTKALDFGIFIKKETTDSEFYNSNQKMALAASSEHTWLGKQEDEKEIPCKTHRPLRFLDSANTEEEERPLVDSACYVEQEHTQIIQYTPQDRQCDTVELINPFFDFYHNVRPLDQSYGESSFYSPLRYEGNLSIPSYTGGSYHSPSVSMQSIERKDENCRTEVQNSTPSSQHCPFCGTRITSRSYRTPRNGHNGHSHRSSGTRNPCRRHSEKARVSKPPRWGGKHDLRVSPNLIQLIEIWISPRNRRRT</sequence>
<evidence type="ECO:0000313" key="2">
    <source>
        <dbReference type="EMBL" id="PSN69590.1"/>
    </source>
</evidence>
<evidence type="ECO:0000313" key="3">
    <source>
        <dbReference type="Proteomes" id="UP000240883"/>
    </source>
</evidence>
<evidence type="ECO:0000256" key="1">
    <source>
        <dbReference type="SAM" id="MobiDB-lite"/>
    </source>
</evidence>
<feature type="region of interest" description="Disordered" evidence="1">
    <location>
        <begin position="151"/>
        <end position="171"/>
    </location>
</feature>
<feature type="compositionally biased region" description="Acidic residues" evidence="1">
    <location>
        <begin position="425"/>
        <end position="449"/>
    </location>
</feature>
<dbReference type="AlphaFoldDB" id="A0A2T2NW16"/>
<name>A0A2T2NW16_CORCC</name>
<proteinExistence type="predicted"/>